<evidence type="ECO:0000256" key="2">
    <source>
        <dbReference type="ARBA" id="ARBA00009347"/>
    </source>
</evidence>
<dbReference type="FunFam" id="2.40.110.10:FF:000002">
    <property type="entry name" value="Acyl-CoA dehydrogenase fadE12"/>
    <property type="match status" value="1"/>
</dbReference>
<dbReference type="InterPro" id="IPR006091">
    <property type="entry name" value="Acyl-CoA_Oxase/DH_mid-dom"/>
</dbReference>
<dbReference type="Proteomes" id="UP000186102">
    <property type="component" value="Unassembled WGS sequence"/>
</dbReference>
<dbReference type="InterPro" id="IPR009075">
    <property type="entry name" value="AcylCo_DH/oxidase_C"/>
</dbReference>
<dbReference type="InterPro" id="IPR013786">
    <property type="entry name" value="AcylCoA_DH/ox_N"/>
</dbReference>
<dbReference type="SUPFAM" id="SSF47203">
    <property type="entry name" value="Acyl-CoA dehydrogenase C-terminal domain-like"/>
    <property type="match status" value="1"/>
</dbReference>
<dbReference type="PROSITE" id="PS00073">
    <property type="entry name" value="ACYL_COA_DH_2"/>
    <property type="match status" value="1"/>
</dbReference>
<dbReference type="PANTHER" id="PTHR43884">
    <property type="entry name" value="ACYL-COA DEHYDROGENASE"/>
    <property type="match status" value="1"/>
</dbReference>
<dbReference type="Gene3D" id="2.40.110.10">
    <property type="entry name" value="Butyryl-CoA Dehydrogenase, subunit A, domain 2"/>
    <property type="match status" value="1"/>
</dbReference>
<comment type="caution">
    <text evidence="10">The sequence shown here is derived from an EMBL/GenBank/DDBJ whole genome shotgun (WGS) entry which is preliminary data.</text>
</comment>
<dbReference type="InterPro" id="IPR046373">
    <property type="entry name" value="Acyl-CoA_Oxase/DH_mid-dom_sf"/>
</dbReference>
<dbReference type="InterPro" id="IPR009100">
    <property type="entry name" value="AcylCoA_DH/oxidase_NM_dom_sf"/>
</dbReference>
<feature type="domain" description="Acyl-CoA dehydrogenase/oxidase C-terminal" evidence="7">
    <location>
        <begin position="228"/>
        <end position="376"/>
    </location>
</feature>
<dbReference type="Gene3D" id="1.10.540.10">
    <property type="entry name" value="Acyl-CoA dehydrogenase/oxidase, N-terminal domain"/>
    <property type="match status" value="1"/>
</dbReference>
<keyword evidence="3 6" id="KW-0285">Flavoprotein</keyword>
<evidence type="ECO:0000259" key="8">
    <source>
        <dbReference type="Pfam" id="PF02770"/>
    </source>
</evidence>
<dbReference type="EMBL" id="MLBF01000029">
    <property type="protein sequence ID" value="OLN29842.1"/>
    <property type="molecule type" value="Genomic_DNA"/>
</dbReference>
<accession>A0A1Q8QRB5</accession>
<dbReference type="InterPro" id="IPR006089">
    <property type="entry name" value="Acyl-CoA_DH_CS"/>
</dbReference>
<dbReference type="OrthoDB" id="9802447at2"/>
<evidence type="ECO:0000256" key="5">
    <source>
        <dbReference type="ARBA" id="ARBA00023002"/>
    </source>
</evidence>
<feature type="domain" description="Acyl-CoA oxidase/dehydrogenase middle" evidence="8">
    <location>
        <begin position="119"/>
        <end position="216"/>
    </location>
</feature>
<evidence type="ECO:0000313" key="10">
    <source>
        <dbReference type="EMBL" id="OLN29842.1"/>
    </source>
</evidence>
<comment type="similarity">
    <text evidence="2 6">Belongs to the acyl-CoA dehydrogenase family.</text>
</comment>
<dbReference type="FunFam" id="1.20.140.10:FF:000001">
    <property type="entry name" value="Acyl-CoA dehydrogenase"/>
    <property type="match status" value="1"/>
</dbReference>
<dbReference type="InterPro" id="IPR036250">
    <property type="entry name" value="AcylCo_DH-like_C"/>
</dbReference>
<dbReference type="GO" id="GO:0003995">
    <property type="term" value="F:acyl-CoA dehydrogenase activity"/>
    <property type="evidence" value="ECO:0007669"/>
    <property type="project" value="InterPro"/>
</dbReference>
<dbReference type="Pfam" id="PF02770">
    <property type="entry name" value="Acyl-CoA_dh_M"/>
    <property type="match status" value="1"/>
</dbReference>
<dbReference type="PROSITE" id="PS00072">
    <property type="entry name" value="ACYL_COA_DH_1"/>
    <property type="match status" value="1"/>
</dbReference>
<organism evidence="10 11">
    <name type="scientific">Desulfosporosinus metallidurans</name>
    <dbReference type="NCBI Taxonomy" id="1888891"/>
    <lineage>
        <taxon>Bacteria</taxon>
        <taxon>Bacillati</taxon>
        <taxon>Bacillota</taxon>
        <taxon>Clostridia</taxon>
        <taxon>Eubacteriales</taxon>
        <taxon>Desulfitobacteriaceae</taxon>
        <taxon>Desulfosporosinus</taxon>
    </lineage>
</organism>
<dbReference type="RefSeq" id="WP_075365864.1">
    <property type="nucleotide sequence ID" value="NZ_MLBF01000029.1"/>
</dbReference>
<evidence type="ECO:0000256" key="3">
    <source>
        <dbReference type="ARBA" id="ARBA00022630"/>
    </source>
</evidence>
<evidence type="ECO:0000313" key="11">
    <source>
        <dbReference type="Proteomes" id="UP000186102"/>
    </source>
</evidence>
<gene>
    <name evidence="10" type="ORF">DSOL_3373</name>
</gene>
<dbReference type="Gene3D" id="1.20.140.10">
    <property type="entry name" value="Butyryl-CoA Dehydrogenase, subunit A, domain 3"/>
    <property type="match status" value="1"/>
</dbReference>
<protein>
    <submittedName>
        <fullName evidence="10">Butyryl-CoA dehydrogenase</fullName>
    </submittedName>
</protein>
<evidence type="ECO:0000256" key="6">
    <source>
        <dbReference type="RuleBase" id="RU362125"/>
    </source>
</evidence>
<feature type="domain" description="Acyl-CoA dehydrogenase/oxidase N-terminal" evidence="9">
    <location>
        <begin position="5"/>
        <end position="115"/>
    </location>
</feature>
<dbReference type="AlphaFoldDB" id="A0A1Q8QRB5"/>
<evidence type="ECO:0000259" key="7">
    <source>
        <dbReference type="Pfam" id="PF00441"/>
    </source>
</evidence>
<reference evidence="10 11" key="1">
    <citation type="submission" date="2016-09" db="EMBL/GenBank/DDBJ databases">
        <title>Complete genome of Desulfosporosinus sp. OL.</title>
        <authorList>
            <person name="Mardanov A."/>
            <person name="Beletsky A."/>
            <person name="Panova A."/>
            <person name="Karnachuk O."/>
            <person name="Ravin N."/>
        </authorList>
    </citation>
    <scope>NUCLEOTIDE SEQUENCE [LARGE SCALE GENOMIC DNA]</scope>
    <source>
        <strain evidence="10 11">OL</strain>
    </source>
</reference>
<name>A0A1Q8QRB5_9FIRM</name>
<dbReference type="Pfam" id="PF00441">
    <property type="entry name" value="Acyl-CoA_dh_1"/>
    <property type="match status" value="1"/>
</dbReference>
<dbReference type="PANTHER" id="PTHR43884:SF12">
    <property type="entry name" value="ISOVALERYL-COA DEHYDROGENASE, MITOCHONDRIAL-RELATED"/>
    <property type="match status" value="1"/>
</dbReference>
<dbReference type="InterPro" id="IPR037069">
    <property type="entry name" value="AcylCoA_DH/ox_N_sf"/>
</dbReference>
<dbReference type="STRING" id="1888891.DSOL_3373"/>
<comment type="cofactor">
    <cofactor evidence="1 6">
        <name>FAD</name>
        <dbReference type="ChEBI" id="CHEBI:57692"/>
    </cofactor>
</comment>
<dbReference type="SUPFAM" id="SSF56645">
    <property type="entry name" value="Acyl-CoA dehydrogenase NM domain-like"/>
    <property type="match status" value="1"/>
</dbReference>
<keyword evidence="4 6" id="KW-0274">FAD</keyword>
<sequence>MDIYSEEHKMFRRAFVKFVEKELSPHVEEWEEQREIPRWVWRRMGEQGYLCPWLEEKYGGSGADFGFSAIISEELAKAGVGIGLGLHSDIIAPYIQAYGTEKQKIDWLPACARGEKILAIAMTEPQAGSDLQGMKATAVRDGDEYIINGSKTFISNGIFADLIIVAVKTDSGTMSGSKSISLIVVEDGTPGFSKGKKMSKLGMHSQDTAELFFDNCRVPVSNRLGEEGKGFSYLMEKLQQERLISVLGSQGLAERMLADTITYVKTREAFGQPIGKFQHNAFKIAEMATEVEIGRVFVDNLIADHMAGQEIVAKVSMAKYWIGEMANRVAYNCLQLYGGYGYMEEYSIARQYRDVRVHTIFAGTSEIMKLIIARKLGL</sequence>
<keyword evidence="11" id="KW-1185">Reference proteome</keyword>
<dbReference type="GO" id="GO:0050660">
    <property type="term" value="F:flavin adenine dinucleotide binding"/>
    <property type="evidence" value="ECO:0007669"/>
    <property type="project" value="InterPro"/>
</dbReference>
<dbReference type="FunFam" id="1.10.540.10:FF:000026">
    <property type="entry name" value="Acyl-CoA dehydrogenase medium chain"/>
    <property type="match status" value="1"/>
</dbReference>
<evidence type="ECO:0000256" key="4">
    <source>
        <dbReference type="ARBA" id="ARBA00022827"/>
    </source>
</evidence>
<keyword evidence="5 6" id="KW-0560">Oxidoreductase</keyword>
<proteinExistence type="inferred from homology"/>
<dbReference type="Pfam" id="PF02771">
    <property type="entry name" value="Acyl-CoA_dh_N"/>
    <property type="match status" value="1"/>
</dbReference>
<evidence type="ECO:0000259" key="9">
    <source>
        <dbReference type="Pfam" id="PF02771"/>
    </source>
</evidence>
<evidence type="ECO:0000256" key="1">
    <source>
        <dbReference type="ARBA" id="ARBA00001974"/>
    </source>
</evidence>